<accession>A0A1F5BUU9</accession>
<dbReference type="InterPro" id="IPR051797">
    <property type="entry name" value="TrmB-like"/>
</dbReference>
<gene>
    <name evidence="2" type="ORF">A2988_02665</name>
</gene>
<organism evidence="2 3">
    <name type="scientific">Candidatus Azambacteria bacterium RIFCSPLOWO2_01_FULL_46_25</name>
    <dbReference type="NCBI Taxonomy" id="1797298"/>
    <lineage>
        <taxon>Bacteria</taxon>
        <taxon>Candidatus Azamiibacteriota</taxon>
    </lineage>
</organism>
<dbReference type="InterPro" id="IPR036390">
    <property type="entry name" value="WH_DNA-bd_sf"/>
</dbReference>
<evidence type="ECO:0000259" key="1">
    <source>
        <dbReference type="Pfam" id="PF01978"/>
    </source>
</evidence>
<name>A0A1F5BUU9_9BACT</name>
<reference evidence="2 3" key="1">
    <citation type="journal article" date="2016" name="Nat. Commun.">
        <title>Thousands of microbial genomes shed light on interconnected biogeochemical processes in an aquifer system.</title>
        <authorList>
            <person name="Anantharaman K."/>
            <person name="Brown C.T."/>
            <person name="Hug L.A."/>
            <person name="Sharon I."/>
            <person name="Castelle C.J."/>
            <person name="Probst A.J."/>
            <person name="Thomas B.C."/>
            <person name="Singh A."/>
            <person name="Wilkins M.J."/>
            <person name="Karaoz U."/>
            <person name="Brodie E.L."/>
            <person name="Williams K.H."/>
            <person name="Hubbard S.S."/>
            <person name="Banfield J.F."/>
        </authorList>
    </citation>
    <scope>NUCLEOTIDE SEQUENCE [LARGE SCALE GENOMIC DNA]</scope>
</reference>
<sequence>MAELLLKKLIDFGLLDKEARAYLAILKLGLATANEAAKTAEINRSSAYVVLESLRKKGLVGISDDKKIRKYVAASPDTLLYAARAAAEKQEKIRMGIEAVVPELKALHKDIDRKPRVRVYEGKAGLIASLEDSLDCQEKLMRVTSSAKRLAGLLPDYLPEYVKQRVKKGIKSRGIHPADDMALQLMRDFPRFDDSVLIPEKEFKAPADMAIYDNKIAYISPKGGGFSIIIENKELAEVMKTVFDMAWAEAKRLNKDLVKKHKEKGPR</sequence>
<dbReference type="InterPro" id="IPR002831">
    <property type="entry name" value="Tscrpt_reg_TrmB_N"/>
</dbReference>
<feature type="domain" description="Transcription regulator TrmB N-terminal" evidence="1">
    <location>
        <begin position="11"/>
        <end position="76"/>
    </location>
</feature>
<comment type="caution">
    <text evidence="2">The sequence shown here is derived from an EMBL/GenBank/DDBJ whole genome shotgun (WGS) entry which is preliminary data.</text>
</comment>
<dbReference type="EMBL" id="MEYS01000001">
    <property type="protein sequence ID" value="OGD34406.1"/>
    <property type="molecule type" value="Genomic_DNA"/>
</dbReference>
<dbReference type="Proteomes" id="UP000176650">
    <property type="component" value="Unassembled WGS sequence"/>
</dbReference>
<dbReference type="PANTHER" id="PTHR34293:SF1">
    <property type="entry name" value="HTH-TYPE TRANSCRIPTIONAL REGULATOR TRMBL2"/>
    <property type="match status" value="1"/>
</dbReference>
<evidence type="ECO:0000313" key="3">
    <source>
        <dbReference type="Proteomes" id="UP000176650"/>
    </source>
</evidence>
<proteinExistence type="predicted"/>
<dbReference type="SUPFAM" id="SSF46785">
    <property type="entry name" value="Winged helix' DNA-binding domain"/>
    <property type="match status" value="1"/>
</dbReference>
<dbReference type="AlphaFoldDB" id="A0A1F5BUU9"/>
<dbReference type="Gene3D" id="1.10.10.10">
    <property type="entry name" value="Winged helix-like DNA-binding domain superfamily/Winged helix DNA-binding domain"/>
    <property type="match status" value="1"/>
</dbReference>
<protein>
    <recommendedName>
        <fullName evidence="1">Transcription regulator TrmB N-terminal domain-containing protein</fullName>
    </recommendedName>
</protein>
<dbReference type="InterPro" id="IPR036388">
    <property type="entry name" value="WH-like_DNA-bd_sf"/>
</dbReference>
<dbReference type="Pfam" id="PF01978">
    <property type="entry name" value="TrmB"/>
    <property type="match status" value="1"/>
</dbReference>
<dbReference type="PANTHER" id="PTHR34293">
    <property type="entry name" value="HTH-TYPE TRANSCRIPTIONAL REGULATOR TRMBL2"/>
    <property type="match status" value="1"/>
</dbReference>
<evidence type="ECO:0000313" key="2">
    <source>
        <dbReference type="EMBL" id="OGD34406.1"/>
    </source>
</evidence>